<dbReference type="NCBIfam" id="TIGR01076">
    <property type="entry name" value="sortase_fam"/>
    <property type="match status" value="1"/>
</dbReference>
<keyword evidence="1" id="KW-0378">Hydrolase</keyword>
<comment type="caution">
    <text evidence="3">The sequence shown here is derived from an EMBL/GenBank/DDBJ whole genome shotgun (WGS) entry which is preliminary data.</text>
</comment>
<dbReference type="InterPro" id="IPR005754">
    <property type="entry name" value="Sortase"/>
</dbReference>
<dbReference type="Pfam" id="PF04203">
    <property type="entry name" value="Sortase"/>
    <property type="match status" value="1"/>
</dbReference>
<gene>
    <name evidence="3" type="ORF">GCM10008906_21960</name>
</gene>
<dbReference type="InterPro" id="IPR041999">
    <property type="entry name" value="Sortase_D_1"/>
</dbReference>
<protein>
    <submittedName>
        <fullName evidence="3">Class D sortase</fullName>
    </submittedName>
</protein>
<organism evidence="3 4">
    <name type="scientific">Clostridium oceanicum</name>
    <dbReference type="NCBI Taxonomy" id="1543"/>
    <lineage>
        <taxon>Bacteria</taxon>
        <taxon>Bacillati</taxon>
        <taxon>Bacillota</taxon>
        <taxon>Clostridia</taxon>
        <taxon>Eubacteriales</taxon>
        <taxon>Clostridiaceae</taxon>
        <taxon>Clostridium</taxon>
    </lineage>
</organism>
<keyword evidence="2" id="KW-0472">Membrane</keyword>
<dbReference type="SUPFAM" id="SSF63817">
    <property type="entry name" value="Sortase"/>
    <property type="match status" value="1"/>
</dbReference>
<keyword evidence="2" id="KW-0812">Transmembrane</keyword>
<dbReference type="EMBL" id="BAAACG010000010">
    <property type="protein sequence ID" value="GAA0741153.1"/>
    <property type="molecule type" value="Genomic_DNA"/>
</dbReference>
<dbReference type="Gene3D" id="2.40.260.10">
    <property type="entry name" value="Sortase"/>
    <property type="match status" value="1"/>
</dbReference>
<evidence type="ECO:0000313" key="3">
    <source>
        <dbReference type="EMBL" id="GAA0741153.1"/>
    </source>
</evidence>
<evidence type="ECO:0000256" key="1">
    <source>
        <dbReference type="ARBA" id="ARBA00022801"/>
    </source>
</evidence>
<keyword evidence="4" id="KW-1185">Reference proteome</keyword>
<dbReference type="CDD" id="cd05828">
    <property type="entry name" value="Sortase_D_1"/>
    <property type="match status" value="1"/>
</dbReference>
<sequence length="198" mass="22488">MMKKILRKIPKILMIISLFIMAYTLYNIVYSKYKVNKNLNKFNILKEATVKGEKETKDKPKSEVSNKKINDSAILGILKIYDSNIPVLKGASESTLKEGAGHLNSSSLPGENGNCVILGHRDSVFSILKNVKKDDEIYIETIKHTFFYKVVSTYITYPSDKSFMKNKDDSTLTLITCYPFNYIGSAPKRFIVIAKLQK</sequence>
<evidence type="ECO:0000313" key="4">
    <source>
        <dbReference type="Proteomes" id="UP001501510"/>
    </source>
</evidence>
<accession>A0ABP3URH4</accession>
<dbReference type="InterPro" id="IPR023365">
    <property type="entry name" value="Sortase_dom-sf"/>
</dbReference>
<reference evidence="4" key="1">
    <citation type="journal article" date="2019" name="Int. J. Syst. Evol. Microbiol.">
        <title>The Global Catalogue of Microorganisms (GCM) 10K type strain sequencing project: providing services to taxonomists for standard genome sequencing and annotation.</title>
        <authorList>
            <consortium name="The Broad Institute Genomics Platform"/>
            <consortium name="The Broad Institute Genome Sequencing Center for Infectious Disease"/>
            <person name="Wu L."/>
            <person name="Ma J."/>
        </authorList>
    </citation>
    <scope>NUCLEOTIDE SEQUENCE [LARGE SCALE GENOMIC DNA]</scope>
    <source>
        <strain evidence="4">JCM 1407</strain>
    </source>
</reference>
<proteinExistence type="predicted"/>
<feature type="transmembrane region" description="Helical" evidence="2">
    <location>
        <begin position="12"/>
        <end position="30"/>
    </location>
</feature>
<name>A0ABP3URH4_9CLOT</name>
<keyword evidence="2" id="KW-1133">Transmembrane helix</keyword>
<evidence type="ECO:0000256" key="2">
    <source>
        <dbReference type="SAM" id="Phobius"/>
    </source>
</evidence>
<dbReference type="Proteomes" id="UP001501510">
    <property type="component" value="Unassembled WGS sequence"/>
</dbReference>